<organism evidence="2 3">
    <name type="scientific">Lithospermum erythrorhizon</name>
    <name type="common">Purple gromwell</name>
    <name type="synonym">Lithospermum officinale var. erythrorhizon</name>
    <dbReference type="NCBI Taxonomy" id="34254"/>
    <lineage>
        <taxon>Eukaryota</taxon>
        <taxon>Viridiplantae</taxon>
        <taxon>Streptophyta</taxon>
        <taxon>Embryophyta</taxon>
        <taxon>Tracheophyta</taxon>
        <taxon>Spermatophyta</taxon>
        <taxon>Magnoliopsida</taxon>
        <taxon>eudicotyledons</taxon>
        <taxon>Gunneridae</taxon>
        <taxon>Pentapetalae</taxon>
        <taxon>asterids</taxon>
        <taxon>lamiids</taxon>
        <taxon>Boraginales</taxon>
        <taxon>Boraginaceae</taxon>
        <taxon>Boraginoideae</taxon>
        <taxon>Lithospermeae</taxon>
        <taxon>Lithospermum</taxon>
    </lineage>
</organism>
<name>A0AAV3PVL3_LITER</name>
<evidence type="ECO:0000313" key="2">
    <source>
        <dbReference type="EMBL" id="GAA0155854.1"/>
    </source>
</evidence>
<comment type="caution">
    <text evidence="2">The sequence shown here is derived from an EMBL/GenBank/DDBJ whole genome shotgun (WGS) entry which is preliminary data.</text>
</comment>
<feature type="compositionally biased region" description="Polar residues" evidence="1">
    <location>
        <begin position="88"/>
        <end position="98"/>
    </location>
</feature>
<sequence>MNLRSKFQTFVKGNLTMTDFLQQIHGLYCSLRAVVMNNTRSMPSFAFMRPMLLSEQDSITLLQPASNTPINMVLYSSAASPAPPYQCSNKGGSFSNNRGCPASNLGRY</sequence>
<protein>
    <submittedName>
        <fullName evidence="2">Uncharacterized protein</fullName>
    </submittedName>
</protein>
<keyword evidence="3" id="KW-1185">Reference proteome</keyword>
<evidence type="ECO:0000256" key="1">
    <source>
        <dbReference type="SAM" id="MobiDB-lite"/>
    </source>
</evidence>
<dbReference type="EMBL" id="BAABME010019045">
    <property type="protein sequence ID" value="GAA0155854.1"/>
    <property type="molecule type" value="Genomic_DNA"/>
</dbReference>
<feature type="region of interest" description="Disordered" evidence="1">
    <location>
        <begin position="88"/>
        <end position="108"/>
    </location>
</feature>
<accession>A0AAV3PVL3</accession>
<dbReference type="AlphaFoldDB" id="A0AAV3PVL3"/>
<proteinExistence type="predicted"/>
<evidence type="ECO:0000313" key="3">
    <source>
        <dbReference type="Proteomes" id="UP001454036"/>
    </source>
</evidence>
<gene>
    <name evidence="2" type="ORF">LIER_38166</name>
</gene>
<dbReference type="Proteomes" id="UP001454036">
    <property type="component" value="Unassembled WGS sequence"/>
</dbReference>
<reference evidence="2 3" key="1">
    <citation type="submission" date="2024-01" db="EMBL/GenBank/DDBJ databases">
        <title>The complete chloroplast genome sequence of Lithospermum erythrorhizon: insights into the phylogenetic relationship among Boraginaceae species and the maternal lineages of purple gromwells.</title>
        <authorList>
            <person name="Okada T."/>
            <person name="Watanabe K."/>
        </authorList>
    </citation>
    <scope>NUCLEOTIDE SEQUENCE [LARGE SCALE GENOMIC DNA]</scope>
</reference>